<accession>A0A8H2W1T0</accession>
<reference evidence="2" key="1">
    <citation type="submission" date="2020-10" db="EMBL/GenBank/DDBJ databases">
        <authorList>
            <person name="Kusch S."/>
        </authorList>
    </citation>
    <scope>NUCLEOTIDE SEQUENCE</scope>
    <source>
        <strain evidence="2">SwB9</strain>
    </source>
</reference>
<sequence length="371" mass="43945">MCNVLAKARIGGKFSTFHPFERLPIELQNIIWEFSIEPRFVLHRERDIRSKRNRKGTLEEVDDSEIYHDDLPSDELPFWPREYSHHIVIDWITIPGCRHTPAILHVSKKAREVGLRHYKAQKSLQVILQEHDPPRFHNRLKGRAQFNLNSSKSMYLSQKHDLRCWESYFYYNKVYEPLPIMSVDVRDFIHGFLHQLVTLRTYNRFKFRERFVPEDFIGDEKSPRKERATFIIDMSPNVDNDSPMDRREEFRQLVKELRGSKQVVMPYFDAAGIQNYRTINLKYSRFGFCKECLKATEDVAIEADMEANLETWAKPKHLRKELRKLKGSILHNKCKSSCDLTWGIPYYNTAVGRLVRYGVLILSIPLIPFLL</sequence>
<evidence type="ECO:0000259" key="1">
    <source>
        <dbReference type="Pfam" id="PF20150"/>
    </source>
</evidence>
<feature type="domain" description="2EXR" evidence="1">
    <location>
        <begin position="17"/>
        <end position="130"/>
    </location>
</feature>
<evidence type="ECO:0000313" key="2">
    <source>
        <dbReference type="EMBL" id="CAD6448808.1"/>
    </source>
</evidence>
<dbReference type="InterPro" id="IPR045518">
    <property type="entry name" value="2EXR"/>
</dbReference>
<dbReference type="OrthoDB" id="3473305at2759"/>
<proteinExistence type="predicted"/>
<comment type="caution">
    <text evidence="2">The sequence shown here is derived from an EMBL/GenBank/DDBJ whole genome shotgun (WGS) entry which is preliminary data.</text>
</comment>
<evidence type="ECO:0000313" key="3">
    <source>
        <dbReference type="Proteomes" id="UP000624404"/>
    </source>
</evidence>
<gene>
    <name evidence="2" type="ORF">SCLTRI_LOCUS8601</name>
</gene>
<dbReference type="PANTHER" id="PTHR35910:SF1">
    <property type="entry name" value="2EXR DOMAIN-CONTAINING PROTEIN"/>
    <property type="match status" value="1"/>
</dbReference>
<dbReference type="Pfam" id="PF20150">
    <property type="entry name" value="2EXR"/>
    <property type="match status" value="1"/>
</dbReference>
<name>A0A8H2W1T0_9HELO</name>
<protein>
    <submittedName>
        <fullName evidence="2">3876c469-062e-4e24-a82c-50320caaba1b</fullName>
    </submittedName>
</protein>
<dbReference type="Proteomes" id="UP000624404">
    <property type="component" value="Unassembled WGS sequence"/>
</dbReference>
<keyword evidence="3" id="KW-1185">Reference proteome</keyword>
<dbReference type="PANTHER" id="PTHR35910">
    <property type="entry name" value="2EXR DOMAIN-CONTAINING PROTEIN"/>
    <property type="match status" value="1"/>
</dbReference>
<organism evidence="2 3">
    <name type="scientific">Sclerotinia trifoliorum</name>
    <dbReference type="NCBI Taxonomy" id="28548"/>
    <lineage>
        <taxon>Eukaryota</taxon>
        <taxon>Fungi</taxon>
        <taxon>Dikarya</taxon>
        <taxon>Ascomycota</taxon>
        <taxon>Pezizomycotina</taxon>
        <taxon>Leotiomycetes</taxon>
        <taxon>Helotiales</taxon>
        <taxon>Sclerotiniaceae</taxon>
        <taxon>Sclerotinia</taxon>
    </lineage>
</organism>
<dbReference type="AlphaFoldDB" id="A0A8H2W1T0"/>
<dbReference type="EMBL" id="CAJHIA010000032">
    <property type="protein sequence ID" value="CAD6448808.1"/>
    <property type="molecule type" value="Genomic_DNA"/>
</dbReference>